<dbReference type="EMBL" id="JYLF01000009">
    <property type="protein sequence ID" value="KMN12211.1"/>
    <property type="molecule type" value="Genomic_DNA"/>
</dbReference>
<sequence>MKLAVAPPHICIYRGEYLQGTMVFFEEIEEAIRQRSPIRVDFSQCQSINAAAAVMTFAKITRYQLIADFVGMAKGHQSLEITMPLDKKVRAFFRSTGFHDAVRPGGKAKLNRLWRDEGNPFKTSNSAVPDLPALIKHLKNRLGNVPDRLMSALSEGYLNINHHAYERDLIEDLFGRWWQYTSSVRANGTFSVVLYDCGIGIPKSLEHKLAREVVWYTDNQVIEYAMQKGSTRFGDHHGRGNGFHNIKKPVDINKQAKHLFIASGRGAVVYKDQKIDTSEMHPNYGFGGTLIEWCFDGEIK</sequence>
<organism evidence="1 2">
    <name type="scientific">Pseudomonas weihenstephanensis</name>
    <dbReference type="NCBI Taxonomy" id="1608994"/>
    <lineage>
        <taxon>Bacteria</taxon>
        <taxon>Pseudomonadati</taxon>
        <taxon>Pseudomonadota</taxon>
        <taxon>Gammaproteobacteria</taxon>
        <taxon>Pseudomonadales</taxon>
        <taxon>Pseudomonadaceae</taxon>
        <taxon>Pseudomonas</taxon>
    </lineage>
</organism>
<name>A0A0J6LCX2_9PSED</name>
<dbReference type="RefSeq" id="WP_048365729.1">
    <property type="nucleotide sequence ID" value="NZ_JYLF01000009.1"/>
</dbReference>
<comment type="caution">
    <text evidence="1">The sequence shown here is derived from an EMBL/GenBank/DDBJ whole genome shotgun (WGS) entry which is preliminary data.</text>
</comment>
<accession>A0A0J6LCX2</accession>
<evidence type="ECO:0000313" key="2">
    <source>
        <dbReference type="Proteomes" id="UP000036325"/>
    </source>
</evidence>
<dbReference type="STRING" id="1608994.TU86_18270"/>
<dbReference type="OrthoDB" id="6858273at2"/>
<proteinExistence type="predicted"/>
<dbReference type="Proteomes" id="UP000036325">
    <property type="component" value="Unassembled WGS sequence"/>
</dbReference>
<gene>
    <name evidence="1" type="ORF">TU86_18270</name>
</gene>
<protein>
    <submittedName>
        <fullName evidence="1">Uncharacterized protein</fullName>
    </submittedName>
</protein>
<dbReference type="PATRIC" id="fig|1608994.3.peg.4366"/>
<dbReference type="AlphaFoldDB" id="A0A0J6LCX2"/>
<evidence type="ECO:0000313" key="1">
    <source>
        <dbReference type="EMBL" id="KMN12211.1"/>
    </source>
</evidence>
<reference evidence="1 2" key="1">
    <citation type="submission" date="2015-02" db="EMBL/GenBank/DDBJ databases">
        <title>Pseudomonas helleri sp. nov. and Pseudomonas weihenstephanensis sp. nov., isolated from raw cows milk.</title>
        <authorList>
            <person name="von Neubeck M."/>
            <person name="Huptas C."/>
            <person name="Wenning M."/>
            <person name="Scherer S."/>
        </authorList>
    </citation>
    <scope>NUCLEOTIDE SEQUENCE [LARGE SCALE GENOMIC DNA]</scope>
    <source>
        <strain evidence="1 2">DSM 29166</strain>
    </source>
</reference>